<feature type="region of interest" description="Disordered" evidence="1">
    <location>
        <begin position="42"/>
        <end position="68"/>
    </location>
</feature>
<feature type="compositionally biased region" description="Polar residues" evidence="1">
    <location>
        <begin position="84"/>
        <end position="94"/>
    </location>
</feature>
<feature type="compositionally biased region" description="Basic and acidic residues" evidence="1">
    <location>
        <begin position="42"/>
        <end position="56"/>
    </location>
</feature>
<comment type="caution">
    <text evidence="2">The sequence shown here is derived from an EMBL/GenBank/DDBJ whole genome shotgun (WGS) entry which is preliminary data.</text>
</comment>
<dbReference type="EMBL" id="JAFNEN010000289">
    <property type="protein sequence ID" value="KAG8186768.1"/>
    <property type="molecule type" value="Genomic_DNA"/>
</dbReference>
<name>A0AAV6USE7_9ARAC</name>
<proteinExistence type="predicted"/>
<feature type="compositionally biased region" description="Polar residues" evidence="1">
    <location>
        <begin position="57"/>
        <end position="67"/>
    </location>
</feature>
<evidence type="ECO:0000256" key="1">
    <source>
        <dbReference type="SAM" id="MobiDB-lite"/>
    </source>
</evidence>
<accession>A0AAV6USE7</accession>
<dbReference type="Gene3D" id="1.25.10.10">
    <property type="entry name" value="Leucine-rich Repeat Variant"/>
    <property type="match status" value="1"/>
</dbReference>
<reference evidence="2 3" key="1">
    <citation type="journal article" date="2022" name="Nat. Ecol. Evol.">
        <title>A masculinizing supergene underlies an exaggerated male reproductive morph in a spider.</title>
        <authorList>
            <person name="Hendrickx F."/>
            <person name="De Corte Z."/>
            <person name="Sonet G."/>
            <person name="Van Belleghem S.M."/>
            <person name="Kostlbacher S."/>
            <person name="Vangestel C."/>
        </authorList>
    </citation>
    <scope>NUCLEOTIDE SEQUENCE [LARGE SCALE GENOMIC DNA]</scope>
    <source>
        <strain evidence="2">W744_W776</strain>
    </source>
</reference>
<dbReference type="AlphaFoldDB" id="A0AAV6USE7"/>
<organism evidence="2 3">
    <name type="scientific">Oedothorax gibbosus</name>
    <dbReference type="NCBI Taxonomy" id="931172"/>
    <lineage>
        <taxon>Eukaryota</taxon>
        <taxon>Metazoa</taxon>
        <taxon>Ecdysozoa</taxon>
        <taxon>Arthropoda</taxon>
        <taxon>Chelicerata</taxon>
        <taxon>Arachnida</taxon>
        <taxon>Araneae</taxon>
        <taxon>Araneomorphae</taxon>
        <taxon>Entelegynae</taxon>
        <taxon>Araneoidea</taxon>
        <taxon>Linyphiidae</taxon>
        <taxon>Erigoninae</taxon>
        <taxon>Oedothorax</taxon>
    </lineage>
</organism>
<evidence type="ECO:0000313" key="3">
    <source>
        <dbReference type="Proteomes" id="UP000827092"/>
    </source>
</evidence>
<gene>
    <name evidence="2" type="ORF">JTE90_010662</name>
</gene>
<sequence>MKKRGLECLEFKRIPMADNEVAPEKLDKPLYTEKKCEREFRKLLETTDSPSPKKDSGYSTDVSNETIPTEKKCEREFRKLLETTNSINTFSRPSPNKPDESPYLEKKCEREFRKLLESSDMKHVDFSSEDSNDTYDEIPYIVEKCEKKLQNLFEVDVDYGDNDNGHDAYCNDDAEDDAYEAGDDAYYNEVEDEAHYKYADNDVTYNDDEYCNNENARPEKKMKDSDVIEQSISDDSSCSSSVACISHFQKAKALVCGESSGNIKAINKLILSPSKDTLADLSSLYERLEQRTSLQTKCQSIITLSSYCTKDLTAEELCGALGAIDILSNAPVSDSLSFCQGILLFTLTKQNLNNEQITYIENVVLKLANAVIRHDKGYGNIIGLRMVLVKGGYYLKAYKLCQKLFAEKNLDIDAIDVLTLCCSSLKNLSDCEAGENYTYKDSTIKFILGMTGKATQDIVAQNLIASNDDDYTFVSAPSHMVNQCLQILGHMLTMIDASLDEMPIIKTLLDHEDFSLLHCLNRLLGWNMSYLFQKEQPENHVLNIQHSSLVSYHLSTLVSILKILTLISVNPSQYDSFTNLSCLMEKVMICILKAYFQAEENRFDVLVLALELMINFRIKNRRTFVHLCLKKFQINDCEQVLSIEALLKILSSSIEKINEIKRKPLVVEEEQNTNTEDSEDNEENRVPPDNIALVLEASEEDMELSTIVSFISILIVFFMDTKSSFVDFIRERLSREISTEALNICKKVLQFASLTGGMPVQSIHLMTHTIKKLSRLYPNNPSNEVALTETL</sequence>
<evidence type="ECO:0000313" key="2">
    <source>
        <dbReference type="EMBL" id="KAG8186768.1"/>
    </source>
</evidence>
<keyword evidence="3" id="KW-1185">Reference proteome</keyword>
<dbReference type="InterPro" id="IPR011989">
    <property type="entry name" value="ARM-like"/>
</dbReference>
<dbReference type="Proteomes" id="UP000827092">
    <property type="component" value="Unassembled WGS sequence"/>
</dbReference>
<protein>
    <submittedName>
        <fullName evidence="2">Uncharacterized protein</fullName>
    </submittedName>
</protein>
<feature type="region of interest" description="Disordered" evidence="1">
    <location>
        <begin position="84"/>
        <end position="104"/>
    </location>
</feature>